<name>A0A7S0CID4_9STRA</name>
<evidence type="ECO:0008006" key="2">
    <source>
        <dbReference type="Google" id="ProtNLM"/>
    </source>
</evidence>
<gene>
    <name evidence="1" type="ORF">PINE0816_LOCUS20844</name>
</gene>
<evidence type="ECO:0000313" key="1">
    <source>
        <dbReference type="EMBL" id="CAD8424684.1"/>
    </source>
</evidence>
<protein>
    <recommendedName>
        <fullName evidence="2">Chitin-binding type-4 domain-containing protein</fullName>
    </recommendedName>
</protein>
<organism evidence="1">
    <name type="scientific">Proboscia inermis</name>
    <dbReference type="NCBI Taxonomy" id="420281"/>
    <lineage>
        <taxon>Eukaryota</taxon>
        <taxon>Sar</taxon>
        <taxon>Stramenopiles</taxon>
        <taxon>Ochrophyta</taxon>
        <taxon>Bacillariophyta</taxon>
        <taxon>Coscinodiscophyceae</taxon>
        <taxon>Rhizosoleniophycidae</taxon>
        <taxon>Rhizosoleniales</taxon>
        <taxon>Rhizosoleniaceae</taxon>
        <taxon>Proboscia</taxon>
    </lineage>
</organism>
<dbReference type="AlphaFoldDB" id="A0A7S0CID4"/>
<sequence>MPGVSHNAPEWRLRVDSGNALWVPTDIVPTEWVRGSNVEVGWNAYANHAGGYIYTLCPKAKMDNCRDAYLPNGATGATQPQTDAYMLCVWTCFESNTLEWVPQSQTLQYADDPCTYVETLAVTKTGSDGRVWRESPIPDTAQVTNGNDGRCSWDAVKPGGG</sequence>
<proteinExistence type="predicted"/>
<reference evidence="1" key="1">
    <citation type="submission" date="2021-01" db="EMBL/GenBank/DDBJ databases">
        <authorList>
            <person name="Corre E."/>
            <person name="Pelletier E."/>
            <person name="Niang G."/>
            <person name="Scheremetjew M."/>
            <person name="Finn R."/>
            <person name="Kale V."/>
            <person name="Holt S."/>
            <person name="Cochrane G."/>
            <person name="Meng A."/>
            <person name="Brown T."/>
            <person name="Cohen L."/>
        </authorList>
    </citation>
    <scope>NUCLEOTIDE SEQUENCE</scope>
    <source>
        <strain evidence="1">CCAP1064/1</strain>
    </source>
</reference>
<accession>A0A7S0CID4</accession>
<dbReference type="EMBL" id="HBEL01044766">
    <property type="protein sequence ID" value="CAD8424684.1"/>
    <property type="molecule type" value="Transcribed_RNA"/>
</dbReference>